<feature type="region of interest" description="Disordered" evidence="1">
    <location>
        <begin position="286"/>
        <end position="307"/>
    </location>
</feature>
<feature type="compositionally biased region" description="Low complexity" evidence="1">
    <location>
        <begin position="22"/>
        <end position="35"/>
    </location>
</feature>
<dbReference type="SUPFAM" id="SSF53474">
    <property type="entry name" value="alpha/beta-Hydrolases"/>
    <property type="match status" value="1"/>
</dbReference>
<dbReference type="EMBL" id="LAEV01001877">
    <property type="protein sequence ID" value="KKA27166.1"/>
    <property type="molecule type" value="Genomic_DNA"/>
</dbReference>
<dbReference type="Gene3D" id="3.40.50.1820">
    <property type="entry name" value="alpha/beta hydrolase"/>
    <property type="match status" value="1"/>
</dbReference>
<feature type="compositionally biased region" description="Polar residues" evidence="1">
    <location>
        <begin position="184"/>
        <end position="209"/>
    </location>
</feature>
<reference evidence="2 3" key="1">
    <citation type="submission" date="2015-03" db="EMBL/GenBank/DDBJ databases">
        <authorList>
            <person name="Radwan O."/>
            <person name="Al-Naeli F.A."/>
            <person name="Rendon G.A."/>
            <person name="Fields C."/>
        </authorList>
    </citation>
    <scope>NUCLEOTIDE SEQUENCE [LARGE SCALE GENOMIC DNA]</scope>
    <source>
        <strain evidence="2">CR-DP1</strain>
    </source>
</reference>
<feature type="region of interest" description="Disordered" evidence="1">
    <location>
        <begin position="595"/>
        <end position="639"/>
    </location>
</feature>
<dbReference type="PANTHER" id="PTHR11440">
    <property type="entry name" value="LECITHIN-CHOLESTEROL ACYLTRANSFERASE-RELATED"/>
    <property type="match status" value="1"/>
</dbReference>
<feature type="region of interest" description="Disordered" evidence="1">
    <location>
        <begin position="59"/>
        <end position="83"/>
    </location>
</feature>
<organism evidence="2 3">
    <name type="scientific">Thielaviopsis punctulata</name>
    <dbReference type="NCBI Taxonomy" id="72032"/>
    <lineage>
        <taxon>Eukaryota</taxon>
        <taxon>Fungi</taxon>
        <taxon>Dikarya</taxon>
        <taxon>Ascomycota</taxon>
        <taxon>Pezizomycotina</taxon>
        <taxon>Sordariomycetes</taxon>
        <taxon>Hypocreomycetidae</taxon>
        <taxon>Microascales</taxon>
        <taxon>Ceratocystidaceae</taxon>
        <taxon>Thielaviopsis</taxon>
    </lineage>
</organism>
<evidence type="ECO:0000313" key="2">
    <source>
        <dbReference type="EMBL" id="KKA27166.1"/>
    </source>
</evidence>
<evidence type="ECO:0000256" key="1">
    <source>
        <dbReference type="SAM" id="MobiDB-lite"/>
    </source>
</evidence>
<feature type="region of interest" description="Disordered" evidence="1">
    <location>
        <begin position="158"/>
        <end position="224"/>
    </location>
</feature>
<dbReference type="Proteomes" id="UP000033483">
    <property type="component" value="Unassembled WGS sequence"/>
</dbReference>
<feature type="compositionally biased region" description="Polar residues" evidence="1">
    <location>
        <begin position="1"/>
        <end position="13"/>
    </location>
</feature>
<keyword evidence="3" id="KW-1185">Reference proteome</keyword>
<feature type="compositionally biased region" description="Low complexity" evidence="1">
    <location>
        <begin position="210"/>
        <end position="220"/>
    </location>
</feature>
<comment type="caution">
    <text evidence="2">The sequence shown here is derived from an EMBL/GenBank/DDBJ whole genome shotgun (WGS) entry which is preliminary data.</text>
</comment>
<evidence type="ECO:0000313" key="3">
    <source>
        <dbReference type="Proteomes" id="UP000033483"/>
    </source>
</evidence>
<protein>
    <submittedName>
        <fullName evidence="2">Uncharacterized protein</fullName>
    </submittedName>
</protein>
<feature type="compositionally biased region" description="Polar residues" evidence="1">
    <location>
        <begin position="615"/>
        <end position="626"/>
    </location>
</feature>
<accession>A0A0F4ZAJ2</accession>
<proteinExistence type="predicted"/>
<dbReference type="OrthoDB" id="10250441at2759"/>
<feature type="region of interest" description="Disordered" evidence="1">
    <location>
        <begin position="1"/>
        <end position="46"/>
    </location>
</feature>
<name>A0A0F4ZAJ2_9PEZI</name>
<dbReference type="InterPro" id="IPR029058">
    <property type="entry name" value="AB_hydrolase_fold"/>
</dbReference>
<sequence length="786" mass="85162">MAFSISSGRQSQDPALRRSSAESRASSSGSLSGSARSRDTPRSLYLADEYQAEIHRHIAENVGSTNTSDDEVSAAPSSRPLRSVKPYRRVATISTLPSLSHSHAHGNLGLLRAPKKCKTTHERTVSTGSMGLKRLQKVLPSLSIPSFSLPIFTSPFDFGMKKSDDSPSPRASTNLRNKRRSMPPLSTSGGIFSPNESSASAHGPLSTNEPPASATPSPASVELSSLERTATDDSLLFTPLERMSSLGDDTRWADITEQVNIRGRALRESLPEIKIPRLSAFRNSIESGTESPISPNPSSTGLSSLSFTASPSDSALDRVLESLEGDVVILGGYRGSILRSAEPPHQQLWAPVKLGLGMRTPDLAVGLNPEDEETMEERIIPSGMLQHVGPVDVSRRLYRKLKGSEAGRSGKLRVWDYGYDWRLSPHLLSRKLVSFLENLPSNKGHVPAEKRGAIVIAHSLGGLITRHAVNMRPELFSGVIYAGTPQRCVNILGPLRFGDPVLFNHDILTSRVNFTFRTSFVFLPEDGKCFVNKDTGEEYPVNFYDVDDWIKYRLCPEVSGPPFPRPAETRTADGITAKMKKHGSLVAKRTRAFTFSPSATGPSPATDVNEEREQQASAFQRMTTLPSLPGIKRGSAPAEPLDDATLATNRAYLARTLAEIRLFRSELGFREAHAAANAYPPMGVIFAKNTATLAGARIPGPEAMARADAYDLFLFQSGDGVVLARQAMLPEGYSVVSGGLVEVQRGHLTLLGDLEGVGKALEAVVRGRRRGIGIQGRKLGRAVKTM</sequence>
<dbReference type="AlphaFoldDB" id="A0A0F4ZAJ2"/>
<gene>
    <name evidence="2" type="ORF">TD95_000383</name>
</gene>